<feature type="transmembrane region" description="Helical" evidence="1">
    <location>
        <begin position="7"/>
        <end position="27"/>
    </location>
</feature>
<proteinExistence type="predicted"/>
<keyword evidence="1" id="KW-0472">Membrane</keyword>
<organism evidence="2 3">
    <name type="scientific">Azonexus hydrophilus</name>
    <dbReference type="NCBI Taxonomy" id="418702"/>
    <lineage>
        <taxon>Bacteria</taxon>
        <taxon>Pseudomonadati</taxon>
        <taxon>Pseudomonadota</taxon>
        <taxon>Betaproteobacteria</taxon>
        <taxon>Rhodocyclales</taxon>
        <taxon>Azonexaceae</taxon>
        <taxon>Azonexus</taxon>
    </lineage>
</organism>
<comment type="caution">
    <text evidence="2">The sequence shown here is derived from an EMBL/GenBank/DDBJ whole genome shotgun (WGS) entry which is preliminary data.</text>
</comment>
<sequence length="101" mass="11059">MDIWFTLFVTLVALVVAVGGALLLVGYLGTLPASFDHGWRVWVPTVLLPIAGPLWFVRRQSPEFNRPGLQLLLGVILLVIAGALLLGFGPYFVERMMPGVK</sequence>
<dbReference type="Proteomes" id="UP000187526">
    <property type="component" value="Unassembled WGS sequence"/>
</dbReference>
<accession>A0A1R1ICG1</accession>
<keyword evidence="1" id="KW-1133">Transmembrane helix</keyword>
<dbReference type="STRING" id="418702.BJN45_01785"/>
<gene>
    <name evidence="2" type="ORF">BJN45_01785</name>
</gene>
<evidence type="ECO:0000256" key="1">
    <source>
        <dbReference type="SAM" id="Phobius"/>
    </source>
</evidence>
<keyword evidence="3" id="KW-1185">Reference proteome</keyword>
<feature type="transmembrane region" description="Helical" evidence="1">
    <location>
        <begin position="39"/>
        <end position="57"/>
    </location>
</feature>
<evidence type="ECO:0000313" key="3">
    <source>
        <dbReference type="Proteomes" id="UP000187526"/>
    </source>
</evidence>
<dbReference type="RefSeq" id="WP_076091464.1">
    <property type="nucleotide sequence ID" value="NZ_MTHD01000001.1"/>
</dbReference>
<dbReference type="AlphaFoldDB" id="A0A1R1ICG1"/>
<reference evidence="2 3" key="1">
    <citation type="submission" date="2016-10" db="EMBL/GenBank/DDBJ databases">
        <title>Alkaliphiles isolated from bioreactors.</title>
        <authorList>
            <person name="Salah Z."/>
            <person name="Rout S.P."/>
            <person name="Humphreys P.N."/>
        </authorList>
    </citation>
    <scope>NUCLEOTIDE SEQUENCE [LARGE SCALE GENOMIC DNA]</scope>
    <source>
        <strain evidence="2 3">ZS02</strain>
    </source>
</reference>
<feature type="transmembrane region" description="Helical" evidence="1">
    <location>
        <begin position="69"/>
        <end position="93"/>
    </location>
</feature>
<protein>
    <submittedName>
        <fullName evidence="2">Uncharacterized protein</fullName>
    </submittedName>
</protein>
<evidence type="ECO:0000313" key="2">
    <source>
        <dbReference type="EMBL" id="OMG56374.1"/>
    </source>
</evidence>
<name>A0A1R1ICG1_9RHOO</name>
<keyword evidence="1" id="KW-0812">Transmembrane</keyword>
<dbReference type="EMBL" id="MTHD01000001">
    <property type="protein sequence ID" value="OMG56374.1"/>
    <property type="molecule type" value="Genomic_DNA"/>
</dbReference>
<dbReference type="OrthoDB" id="9182644at2"/>